<feature type="non-terminal residue" evidence="1">
    <location>
        <position position="1"/>
    </location>
</feature>
<evidence type="ECO:0000313" key="2">
    <source>
        <dbReference type="Proteomes" id="UP000789920"/>
    </source>
</evidence>
<comment type="caution">
    <text evidence="1">The sequence shown here is derived from an EMBL/GenBank/DDBJ whole genome shotgun (WGS) entry which is preliminary data.</text>
</comment>
<sequence>ENKRKKKEAELGTFKDENDKEICNWLLHYLFTFHQYNSKQNLNAFASAEQIQRYDFGVAARMEENTAAIASLISKAIINLGQGITGKLSEIRGEMVANFQEIANLRQEIDNFRNNLQALDKDIENFRHEFARLQDNVKNSLQLTSQQITSQFSSQISNLQSQISQLASRPAASGSSSGGVDVSDYNELVRKSNKKSEIVTNFTRELNNCLNRGGSSQEIAKLVQDFIDKWNTSL</sequence>
<accession>A0ACA9S8K7</accession>
<protein>
    <submittedName>
        <fullName evidence="1">32460_t:CDS:1</fullName>
    </submittedName>
</protein>
<name>A0ACA9S8K7_9GLOM</name>
<keyword evidence="2" id="KW-1185">Reference proteome</keyword>
<dbReference type="Proteomes" id="UP000789920">
    <property type="component" value="Unassembled WGS sequence"/>
</dbReference>
<proteinExistence type="predicted"/>
<reference evidence="1" key="1">
    <citation type="submission" date="2021-06" db="EMBL/GenBank/DDBJ databases">
        <authorList>
            <person name="Kallberg Y."/>
            <person name="Tangrot J."/>
            <person name="Rosling A."/>
        </authorList>
    </citation>
    <scope>NUCLEOTIDE SEQUENCE</scope>
    <source>
        <strain evidence="1">MA461A</strain>
    </source>
</reference>
<evidence type="ECO:0000313" key="1">
    <source>
        <dbReference type="EMBL" id="CAG8828117.1"/>
    </source>
</evidence>
<organism evidence="1 2">
    <name type="scientific">Racocetra persica</name>
    <dbReference type="NCBI Taxonomy" id="160502"/>
    <lineage>
        <taxon>Eukaryota</taxon>
        <taxon>Fungi</taxon>
        <taxon>Fungi incertae sedis</taxon>
        <taxon>Mucoromycota</taxon>
        <taxon>Glomeromycotina</taxon>
        <taxon>Glomeromycetes</taxon>
        <taxon>Diversisporales</taxon>
        <taxon>Gigasporaceae</taxon>
        <taxon>Racocetra</taxon>
    </lineage>
</organism>
<gene>
    <name evidence="1" type="ORF">RPERSI_LOCUS27160</name>
</gene>
<dbReference type="EMBL" id="CAJVQC010094964">
    <property type="protein sequence ID" value="CAG8828117.1"/>
    <property type="molecule type" value="Genomic_DNA"/>
</dbReference>